<dbReference type="PANTHER" id="PTHR48049:SF132">
    <property type="entry name" value="GLYCOSYLTRANSFERASE"/>
    <property type="match status" value="1"/>
</dbReference>
<evidence type="ECO:0000313" key="2">
    <source>
        <dbReference type="EMBL" id="PPQ73094.1"/>
    </source>
</evidence>
<organism evidence="2 3">
    <name type="scientific">Psilocybe cyanescens</name>
    <dbReference type="NCBI Taxonomy" id="93625"/>
    <lineage>
        <taxon>Eukaryota</taxon>
        <taxon>Fungi</taxon>
        <taxon>Dikarya</taxon>
        <taxon>Basidiomycota</taxon>
        <taxon>Agaricomycotina</taxon>
        <taxon>Agaricomycetes</taxon>
        <taxon>Agaricomycetidae</taxon>
        <taxon>Agaricales</taxon>
        <taxon>Agaricineae</taxon>
        <taxon>Strophariaceae</taxon>
        <taxon>Psilocybe</taxon>
    </lineage>
</organism>
<dbReference type="SUPFAM" id="SSF53756">
    <property type="entry name" value="UDP-Glycosyltransferase/glycogen phosphorylase"/>
    <property type="match status" value="1"/>
</dbReference>
<dbReference type="STRING" id="93625.A0A409W3I2"/>
<keyword evidence="3" id="KW-1185">Reference proteome</keyword>
<dbReference type="EMBL" id="NHYD01003781">
    <property type="protein sequence ID" value="PPQ73094.1"/>
    <property type="molecule type" value="Genomic_DNA"/>
</dbReference>
<evidence type="ECO:0000256" key="1">
    <source>
        <dbReference type="SAM" id="SignalP"/>
    </source>
</evidence>
<dbReference type="PANTHER" id="PTHR48049">
    <property type="entry name" value="GLYCOSYLTRANSFERASE"/>
    <property type="match status" value="1"/>
</dbReference>
<comment type="caution">
    <text evidence="2">The sequence shown here is derived from an EMBL/GenBank/DDBJ whole genome shotgun (WGS) entry which is preliminary data.</text>
</comment>
<dbReference type="GO" id="GO:0035251">
    <property type="term" value="F:UDP-glucosyltransferase activity"/>
    <property type="evidence" value="ECO:0007669"/>
    <property type="project" value="InterPro"/>
</dbReference>
<dbReference type="Proteomes" id="UP000283269">
    <property type="component" value="Unassembled WGS sequence"/>
</dbReference>
<accession>A0A409W3I2</accession>
<gene>
    <name evidence="2" type="ORF">CVT25_007907</name>
</gene>
<proteinExistence type="predicted"/>
<dbReference type="InterPro" id="IPR050481">
    <property type="entry name" value="UDP-glycosyltransf_plant"/>
</dbReference>
<feature type="signal peptide" evidence="1">
    <location>
        <begin position="1"/>
        <end position="17"/>
    </location>
</feature>
<dbReference type="AlphaFoldDB" id="A0A409W3I2"/>
<reference evidence="2 3" key="1">
    <citation type="journal article" date="2018" name="Evol. Lett.">
        <title>Horizontal gene cluster transfer increased hallucinogenic mushroom diversity.</title>
        <authorList>
            <person name="Reynolds H.T."/>
            <person name="Vijayakumar V."/>
            <person name="Gluck-Thaler E."/>
            <person name="Korotkin H.B."/>
            <person name="Matheny P.B."/>
            <person name="Slot J.C."/>
        </authorList>
    </citation>
    <scope>NUCLEOTIDE SEQUENCE [LARGE SCALE GENOMIC DNA]</scope>
    <source>
        <strain evidence="2 3">2631</strain>
    </source>
</reference>
<evidence type="ECO:0000313" key="3">
    <source>
        <dbReference type="Proteomes" id="UP000283269"/>
    </source>
</evidence>
<dbReference type="InParanoid" id="A0A409W3I2"/>
<name>A0A409W3I2_PSICY</name>
<dbReference type="OrthoDB" id="5835829at2759"/>
<dbReference type="Gene3D" id="3.40.50.2000">
    <property type="entry name" value="Glycogen Phosphorylase B"/>
    <property type="match status" value="2"/>
</dbReference>
<feature type="chain" id="PRO_5019278105" description="UDP-glycosyltransferases domain-containing protein" evidence="1">
    <location>
        <begin position="18"/>
        <end position="359"/>
    </location>
</feature>
<sequence length="359" mass="39695">MTHIFFSTFPAWGHVRAFCILAARLVKENKSLTMTLLLPPNHLKKAQAEVSAEFGDENSEENRRRIRVFCPFKSDSDDPLVLIQSMVESYPTTYQLLLDAKPVTCAVTGSVFEPVSPPEIVILDYFAHPQLLATRAITGKTIPIAAFVCAHAATMLRTLGPEHYGGRGDLGAKIEAEAARRGITPREVGDSLYAHTDGRIIKVAGVPDIGLRDSDAVISASAHDFEPESLEAFKSWFKEWNKEVYTVGPLIPSKPTTFLIPSNNAQGSIEQFLDKALKDYGPKSAVLISFGSLFWPNSQEYLEEVIEALIEKKFPFIVSYASPYAKISDDLLQRVDESGSGLIAKWLPQLFVLSHPVRS</sequence>
<protein>
    <recommendedName>
        <fullName evidence="4">UDP-glycosyltransferases domain-containing protein</fullName>
    </recommendedName>
</protein>
<keyword evidence="1" id="KW-0732">Signal</keyword>
<evidence type="ECO:0008006" key="4">
    <source>
        <dbReference type="Google" id="ProtNLM"/>
    </source>
</evidence>